<gene>
    <name evidence="2" type="primary">LOC109315051</name>
</gene>
<feature type="transmembrane region" description="Helical" evidence="1">
    <location>
        <begin position="155"/>
        <end position="177"/>
    </location>
</feature>
<evidence type="ECO:0000313" key="3">
    <source>
        <dbReference type="Proteomes" id="UP000594220"/>
    </source>
</evidence>
<keyword evidence="3" id="KW-1185">Reference proteome</keyword>
<reference evidence="2" key="1">
    <citation type="submission" date="2025-08" db="UniProtKB">
        <authorList>
            <consortium name="Ensembl"/>
        </authorList>
    </citation>
    <scope>IDENTIFICATION</scope>
</reference>
<dbReference type="SUPFAM" id="SSF90112">
    <property type="entry name" value="Neurotransmitter-gated ion-channel transmembrane pore"/>
    <property type="match status" value="1"/>
</dbReference>
<dbReference type="InterPro" id="IPR038050">
    <property type="entry name" value="Neuro_actylchol_rec"/>
</dbReference>
<keyword evidence="1" id="KW-1133">Transmembrane helix</keyword>
<feature type="transmembrane region" description="Helical" evidence="1">
    <location>
        <begin position="94"/>
        <end position="113"/>
    </location>
</feature>
<dbReference type="Proteomes" id="UP000594220">
    <property type="component" value="Unplaced"/>
</dbReference>
<organism evidence="2 3">
    <name type="scientific">Crocodylus porosus</name>
    <name type="common">Saltwater crocodile</name>
    <name type="synonym">Estuarine crocodile</name>
    <dbReference type="NCBI Taxonomy" id="8502"/>
    <lineage>
        <taxon>Eukaryota</taxon>
        <taxon>Metazoa</taxon>
        <taxon>Chordata</taxon>
        <taxon>Craniata</taxon>
        <taxon>Vertebrata</taxon>
        <taxon>Euteleostomi</taxon>
        <taxon>Archelosauria</taxon>
        <taxon>Archosauria</taxon>
        <taxon>Crocodylia</taxon>
        <taxon>Longirostres</taxon>
        <taxon>Crocodylidae</taxon>
        <taxon>Crocodylus</taxon>
    </lineage>
</organism>
<name>A0A7M4E4Y1_CROPO</name>
<keyword evidence="1" id="KW-0472">Membrane</keyword>
<dbReference type="GeneTree" id="ENSGT00940000163471"/>
<protein>
    <submittedName>
        <fullName evidence="2">5-hydroxytryptamine receptor 3A-like</fullName>
    </submittedName>
</protein>
<dbReference type="InterPro" id="IPR036719">
    <property type="entry name" value="Neuro-gated_channel_TM_sf"/>
</dbReference>
<dbReference type="PANTHER" id="PTHR18945">
    <property type="entry name" value="NEUROTRANSMITTER GATED ION CHANNEL"/>
    <property type="match status" value="1"/>
</dbReference>
<reference evidence="2" key="2">
    <citation type="submission" date="2025-09" db="UniProtKB">
        <authorList>
            <consortium name="Ensembl"/>
        </authorList>
    </citation>
    <scope>IDENTIFICATION</scope>
</reference>
<dbReference type="GO" id="GO:0005216">
    <property type="term" value="F:monoatomic ion channel activity"/>
    <property type="evidence" value="ECO:0007669"/>
    <property type="project" value="InterPro"/>
</dbReference>
<accession>A0A7M4E4Y1</accession>
<dbReference type="GO" id="GO:0004888">
    <property type="term" value="F:transmembrane signaling receptor activity"/>
    <property type="evidence" value="ECO:0007669"/>
    <property type="project" value="InterPro"/>
</dbReference>
<evidence type="ECO:0000256" key="1">
    <source>
        <dbReference type="SAM" id="Phobius"/>
    </source>
</evidence>
<dbReference type="InterPro" id="IPR006201">
    <property type="entry name" value="Neur_channel"/>
</dbReference>
<dbReference type="OMA" id="WNRIMAI"/>
<dbReference type="Ensembl" id="ENSCPRT00005005245.1">
    <property type="protein sequence ID" value="ENSCPRP00005004469.1"/>
    <property type="gene ID" value="ENSCPRG00005003257.1"/>
</dbReference>
<dbReference type="GO" id="GO:0016020">
    <property type="term" value="C:membrane"/>
    <property type="evidence" value="ECO:0007669"/>
    <property type="project" value="InterPro"/>
</dbReference>
<dbReference type="AlphaFoldDB" id="A0A7M4E4Y1"/>
<feature type="transmembrane region" description="Helical" evidence="1">
    <location>
        <begin position="277"/>
        <end position="297"/>
    </location>
</feature>
<keyword evidence="1" id="KW-0812">Transmembrane</keyword>
<sequence length="299" mass="33968">MLCSGGSATLRIHPSNGGDVSTVPDLGHFLVLVQDLILKNIKTSEEATRSSLSYHLTHGEWKFINLRVLHHNSSADGMYFSMVTYQIVMQRRPILHVLNMILPTCALFLLDIAISFTPASFDFKINFKITLILEVCVLSWILNDILPAASDSPPVIAMFFSGVFLSMVICLLENCLLMTLKERKPLRSLLNARKLLLRFFKKEKKTSGNLATHHDEVPPGQGETWDPNLSGKEGKETVLFLKERHSELQIIQQLASSQDEDQAELEWEQTLIFLEKVFSYTHLIVSVLFFAFIIIKWSY</sequence>
<dbReference type="Gene3D" id="1.20.58.390">
    <property type="entry name" value="Neurotransmitter-gated ion-channel transmembrane domain"/>
    <property type="match status" value="1"/>
</dbReference>
<proteinExistence type="predicted"/>
<evidence type="ECO:0000313" key="2">
    <source>
        <dbReference type="Ensembl" id="ENSCPRP00005004469.1"/>
    </source>
</evidence>